<evidence type="ECO:0000313" key="4">
    <source>
        <dbReference type="Proteomes" id="UP000800038"/>
    </source>
</evidence>
<feature type="compositionally biased region" description="Basic residues" evidence="1">
    <location>
        <begin position="38"/>
        <end position="56"/>
    </location>
</feature>
<dbReference type="AlphaFoldDB" id="A0A6A5SAM3"/>
<proteinExistence type="predicted"/>
<feature type="compositionally biased region" description="Basic and acidic residues" evidence="1">
    <location>
        <begin position="223"/>
        <end position="238"/>
    </location>
</feature>
<accession>A0A6A5SAM3</accession>
<dbReference type="EMBL" id="ML975998">
    <property type="protein sequence ID" value="KAF1947367.1"/>
    <property type="molecule type" value="Genomic_DNA"/>
</dbReference>
<gene>
    <name evidence="2" type="ORF">EJ02DRAFT_81051</name>
    <name evidence="3" type="ORF">EJ02DRAFT_88460</name>
</gene>
<name>A0A6A5SAM3_9PLEO</name>
<dbReference type="Proteomes" id="UP000800038">
    <property type="component" value="Unassembled WGS sequence"/>
</dbReference>
<dbReference type="EMBL" id="ML976180">
    <property type="protein sequence ID" value="KAF1936584.1"/>
    <property type="molecule type" value="Genomic_DNA"/>
</dbReference>
<reference evidence="2" key="1">
    <citation type="journal article" date="2020" name="Stud. Mycol.">
        <title>101 Dothideomycetes genomes: a test case for predicting lifestyles and emergence of pathogens.</title>
        <authorList>
            <person name="Haridas S."/>
            <person name="Albert R."/>
            <person name="Binder M."/>
            <person name="Bloem J."/>
            <person name="Labutti K."/>
            <person name="Salamov A."/>
            <person name="Andreopoulos B."/>
            <person name="Baker S."/>
            <person name="Barry K."/>
            <person name="Bills G."/>
            <person name="Bluhm B."/>
            <person name="Cannon C."/>
            <person name="Castanera R."/>
            <person name="Culley D."/>
            <person name="Daum C."/>
            <person name="Ezra D."/>
            <person name="Gonzalez J."/>
            <person name="Henrissat B."/>
            <person name="Kuo A."/>
            <person name="Liang C."/>
            <person name="Lipzen A."/>
            <person name="Lutzoni F."/>
            <person name="Magnuson J."/>
            <person name="Mondo S."/>
            <person name="Nolan M."/>
            <person name="Ohm R."/>
            <person name="Pangilinan J."/>
            <person name="Park H.-J."/>
            <person name="Ramirez L."/>
            <person name="Alfaro M."/>
            <person name="Sun H."/>
            <person name="Tritt A."/>
            <person name="Yoshinaga Y."/>
            <person name="Zwiers L.-H."/>
            <person name="Turgeon B."/>
            <person name="Goodwin S."/>
            <person name="Spatafora J."/>
            <person name="Crous P."/>
            <person name="Grigoriev I."/>
        </authorList>
    </citation>
    <scope>NUCLEOTIDE SEQUENCE</scope>
    <source>
        <strain evidence="2">CBS 161.51</strain>
    </source>
</reference>
<sequence length="297" mass="33894">MTTCSSQGFKEPLSRSTEEERSHYSQQEATRVYTERKARQKQRRKQMKRGMKHTPKFGKGFQVAEATTLQVTKRTRSSSNTVESQLSSQPQRPTQSAEKANDNEKYDVTYIKTMSKGRSGLGVIAVPTQGLHSIGLTLNDPDEAVRTQQPRKMARHDQDDEGAESDLRYAFFRKQPEHVKETVQFPLTKKLLLEAGEKEEFKCTVPARPEMKLSRKQKHEKRLARTQEEHKQRCEQKKTATVGHPDIMFTVAEAIAVLARSGPTFKPIPYDIQTGEHLSYPIKRSYHLGAMGRYGVT</sequence>
<evidence type="ECO:0000256" key="1">
    <source>
        <dbReference type="SAM" id="MobiDB-lite"/>
    </source>
</evidence>
<dbReference type="OrthoDB" id="3794583at2759"/>
<organism evidence="2 4">
    <name type="scientific">Clathrospora elynae</name>
    <dbReference type="NCBI Taxonomy" id="706981"/>
    <lineage>
        <taxon>Eukaryota</taxon>
        <taxon>Fungi</taxon>
        <taxon>Dikarya</taxon>
        <taxon>Ascomycota</taxon>
        <taxon>Pezizomycotina</taxon>
        <taxon>Dothideomycetes</taxon>
        <taxon>Pleosporomycetidae</taxon>
        <taxon>Pleosporales</taxon>
        <taxon>Diademaceae</taxon>
        <taxon>Clathrospora</taxon>
    </lineage>
</organism>
<feature type="compositionally biased region" description="Polar residues" evidence="1">
    <location>
        <begin position="65"/>
        <end position="98"/>
    </location>
</feature>
<feature type="compositionally biased region" description="Basic and acidic residues" evidence="1">
    <location>
        <begin position="12"/>
        <end position="23"/>
    </location>
</feature>
<keyword evidence="4" id="KW-1185">Reference proteome</keyword>
<feature type="region of interest" description="Disordered" evidence="1">
    <location>
        <begin position="1"/>
        <end position="103"/>
    </location>
</feature>
<evidence type="ECO:0000313" key="2">
    <source>
        <dbReference type="EMBL" id="KAF1936584.1"/>
    </source>
</evidence>
<feature type="region of interest" description="Disordered" evidence="1">
    <location>
        <begin position="212"/>
        <end position="238"/>
    </location>
</feature>
<evidence type="ECO:0000313" key="3">
    <source>
        <dbReference type="EMBL" id="KAF1947367.1"/>
    </source>
</evidence>
<protein>
    <submittedName>
        <fullName evidence="2">Uncharacterized protein</fullName>
    </submittedName>
</protein>